<evidence type="ECO:0000256" key="5">
    <source>
        <dbReference type="ARBA" id="ARBA00022691"/>
    </source>
</evidence>
<keyword evidence="8" id="KW-1185">Reference proteome</keyword>
<dbReference type="GO" id="GO:0032259">
    <property type="term" value="P:methylation"/>
    <property type="evidence" value="ECO:0007669"/>
    <property type="project" value="UniProtKB-KW"/>
</dbReference>
<dbReference type="SUPFAM" id="SSF53335">
    <property type="entry name" value="S-adenosyl-L-methionine-dependent methyltransferases"/>
    <property type="match status" value="2"/>
</dbReference>
<dbReference type="PRINTS" id="PR00507">
    <property type="entry name" value="N12N6MTFRASE"/>
</dbReference>
<dbReference type="EMBL" id="BMLT01000018">
    <property type="protein sequence ID" value="GGO88605.1"/>
    <property type="molecule type" value="Genomic_DNA"/>
</dbReference>
<dbReference type="PROSITE" id="PS00092">
    <property type="entry name" value="N6_MTASE"/>
    <property type="match status" value="1"/>
</dbReference>
<comment type="caution">
    <text evidence="7">The sequence shown here is derived from an EMBL/GenBank/DDBJ whole genome shotgun (WGS) entry which is preliminary data.</text>
</comment>
<keyword evidence="4" id="KW-0808">Transferase</keyword>
<evidence type="ECO:0000256" key="1">
    <source>
        <dbReference type="ARBA" id="ARBA00022490"/>
    </source>
</evidence>
<evidence type="ECO:0000313" key="7">
    <source>
        <dbReference type="EMBL" id="GGO88605.1"/>
    </source>
</evidence>
<dbReference type="Proteomes" id="UP000599578">
    <property type="component" value="Unassembled WGS sequence"/>
</dbReference>
<keyword evidence="5" id="KW-0949">S-adenosyl-L-methionine</keyword>
<keyword evidence="1" id="KW-0963">Cytoplasm</keyword>
<dbReference type="RefSeq" id="WP_188862837.1">
    <property type="nucleotide sequence ID" value="NZ_BMLT01000018.1"/>
</dbReference>
<dbReference type="PANTHER" id="PTHR47816">
    <property type="entry name" value="RIBOSOMAL RNA SMALL SUBUNIT METHYLTRANSFERASE C"/>
    <property type="match status" value="1"/>
</dbReference>
<dbReference type="PANTHER" id="PTHR47816:SF4">
    <property type="entry name" value="RIBOSOMAL RNA SMALL SUBUNIT METHYLTRANSFERASE C"/>
    <property type="match status" value="1"/>
</dbReference>
<dbReference type="Gene3D" id="3.40.50.150">
    <property type="entry name" value="Vaccinia Virus protein VP39"/>
    <property type="match status" value="2"/>
</dbReference>
<keyword evidence="2" id="KW-0698">rRNA processing</keyword>
<evidence type="ECO:0000256" key="3">
    <source>
        <dbReference type="ARBA" id="ARBA00022603"/>
    </source>
</evidence>
<dbReference type="InterPro" id="IPR046977">
    <property type="entry name" value="RsmC/RlmG"/>
</dbReference>
<dbReference type="GO" id="GO:0008170">
    <property type="term" value="F:N-methyltransferase activity"/>
    <property type="evidence" value="ECO:0007669"/>
    <property type="project" value="UniProtKB-ARBA"/>
</dbReference>
<dbReference type="InterPro" id="IPR007848">
    <property type="entry name" value="Small_mtfrase_dom"/>
</dbReference>
<dbReference type="CDD" id="cd02440">
    <property type="entry name" value="AdoMet_MTases"/>
    <property type="match status" value="1"/>
</dbReference>
<dbReference type="AlphaFoldDB" id="A0A917ZQ12"/>
<organism evidence="7 8">
    <name type="scientific">Marinobacterium nitratireducens</name>
    <dbReference type="NCBI Taxonomy" id="518897"/>
    <lineage>
        <taxon>Bacteria</taxon>
        <taxon>Pseudomonadati</taxon>
        <taxon>Pseudomonadota</taxon>
        <taxon>Gammaproteobacteria</taxon>
        <taxon>Oceanospirillales</taxon>
        <taxon>Oceanospirillaceae</taxon>
        <taxon>Marinobacterium</taxon>
    </lineage>
</organism>
<accession>A0A917ZQ12</accession>
<evidence type="ECO:0000259" key="6">
    <source>
        <dbReference type="Pfam" id="PF05175"/>
    </source>
</evidence>
<gene>
    <name evidence="7" type="ORF">GCM10011348_44440</name>
</gene>
<evidence type="ECO:0000313" key="8">
    <source>
        <dbReference type="Proteomes" id="UP000599578"/>
    </source>
</evidence>
<reference evidence="7 8" key="1">
    <citation type="journal article" date="2014" name="Int. J. Syst. Evol. Microbiol.">
        <title>Complete genome sequence of Corynebacterium casei LMG S-19264T (=DSM 44701T), isolated from a smear-ripened cheese.</title>
        <authorList>
            <consortium name="US DOE Joint Genome Institute (JGI-PGF)"/>
            <person name="Walter F."/>
            <person name="Albersmeier A."/>
            <person name="Kalinowski J."/>
            <person name="Ruckert C."/>
        </authorList>
    </citation>
    <scope>NUCLEOTIDE SEQUENCE [LARGE SCALE GENOMIC DNA]</scope>
    <source>
        <strain evidence="7 8">CGMCC 1.7286</strain>
    </source>
</reference>
<name>A0A917ZQ12_9GAMM</name>
<dbReference type="GO" id="GO:0006364">
    <property type="term" value="P:rRNA processing"/>
    <property type="evidence" value="ECO:0007669"/>
    <property type="project" value="UniProtKB-KW"/>
</dbReference>
<evidence type="ECO:0000256" key="4">
    <source>
        <dbReference type="ARBA" id="ARBA00022679"/>
    </source>
</evidence>
<dbReference type="GO" id="GO:0003676">
    <property type="term" value="F:nucleic acid binding"/>
    <property type="evidence" value="ECO:0007669"/>
    <property type="project" value="InterPro"/>
</dbReference>
<protein>
    <recommendedName>
        <fullName evidence="6">Methyltransferase small domain-containing protein</fullName>
    </recommendedName>
</protein>
<dbReference type="InterPro" id="IPR029063">
    <property type="entry name" value="SAM-dependent_MTases_sf"/>
</dbReference>
<sequence length="345" mass="38283">MTDPSFELLRPWLHGAPQPTLWLADENLLGSNLRPDPAVQMISNRLDLVDSARALGWRADWCDFDLSSHTEGSVARVVYRVSKEKPLVHHCINEAWRVLRNGGELILSGDKNEGIKGYLERAKKLFGNAEVEKVSGNCWRGLFTRSDQPGEMLDDRDYDRLRPTCRDDDFEYWSKPGVFGWDKVDRGSAFLIEHLDTFVAALPEPPDRILDLGCGYGYLTVRAARLGAPIVATDNNAAAIAACRRNVAEYGIDAEVVPASCGDGINQRFALILCNPPFHAGFSVEDDLTERFLAATARLLEPGGVAGFVVNRHIMLERRAAGRFRRIETLATDGSFKLVLLADAT</sequence>
<dbReference type="InterPro" id="IPR002052">
    <property type="entry name" value="DNA_methylase_N6_adenine_CS"/>
</dbReference>
<dbReference type="GO" id="GO:0008757">
    <property type="term" value="F:S-adenosylmethionine-dependent methyltransferase activity"/>
    <property type="evidence" value="ECO:0007669"/>
    <property type="project" value="InterPro"/>
</dbReference>
<evidence type="ECO:0000256" key="2">
    <source>
        <dbReference type="ARBA" id="ARBA00022552"/>
    </source>
</evidence>
<proteinExistence type="predicted"/>
<dbReference type="Pfam" id="PF05175">
    <property type="entry name" value="MTS"/>
    <property type="match status" value="1"/>
</dbReference>
<feature type="domain" description="Methyltransferase small" evidence="6">
    <location>
        <begin position="172"/>
        <end position="338"/>
    </location>
</feature>
<keyword evidence="3" id="KW-0489">Methyltransferase</keyword>